<reference evidence="1" key="1">
    <citation type="submission" date="2015-03" db="EMBL/GenBank/DDBJ databases">
        <title>A transcriptome of Araucaria cunninghamii, an australian fine timber species.</title>
        <authorList>
            <person name="Jing Yi C.J.Y."/>
            <person name="Yin San L.Y.S."/>
            <person name="Abdul Karim S.S."/>
            <person name="Wan Azmi N.N."/>
            <person name="Hercus R.R."/>
            <person name="Croft L.L."/>
        </authorList>
    </citation>
    <scope>NUCLEOTIDE SEQUENCE</scope>
    <source>
        <strain evidence="1">MI0301</strain>
        <tissue evidence="1">Leaf</tissue>
    </source>
</reference>
<proteinExistence type="predicted"/>
<dbReference type="AlphaFoldDB" id="A0A0D6R5S9"/>
<dbReference type="PANTHER" id="PTHR31579:SF39">
    <property type="entry name" value="OS01G0973600 PROTEIN"/>
    <property type="match status" value="1"/>
</dbReference>
<accession>A0A0D6R5S9</accession>
<sequence length="272" mass="30822">MVHDFIENGNSANDLSDHTETDDEVVNVLKLNESLQTFVLAVTSCDRDLYSSISTILMNVSGTDLTGHRTVSNCNGRCIRQLLVKNLKLAGYNAALCKVKWNNSGRVPGGEYEYIDVIPDRTSELSDRVIIDTDFRSQFEIARPVSQYQTTLKLLPVIFIGKGPRLEQILQLMYKAAKRSLKQNAMPLPPWRTFDYMKAKWFSAYVRCDNGGVEDPQAFPKHREVSGSKRCEEQLIHLKTFLKKETDAGFTTLKSITSRGKIFMRAKPSCWS</sequence>
<organism evidence="1">
    <name type="scientific">Araucaria cunninghamii</name>
    <name type="common">Hoop pine</name>
    <name type="synonym">Moreton Bay pine</name>
    <dbReference type="NCBI Taxonomy" id="56994"/>
    <lineage>
        <taxon>Eukaryota</taxon>
        <taxon>Viridiplantae</taxon>
        <taxon>Streptophyta</taxon>
        <taxon>Embryophyta</taxon>
        <taxon>Tracheophyta</taxon>
        <taxon>Spermatophyta</taxon>
        <taxon>Pinopsida</taxon>
        <taxon>Pinidae</taxon>
        <taxon>Conifers II</taxon>
        <taxon>Araucariales</taxon>
        <taxon>Araucariaceae</taxon>
        <taxon>Araucaria</taxon>
    </lineage>
</organism>
<dbReference type="InterPro" id="IPR006502">
    <property type="entry name" value="PDDEXK-like"/>
</dbReference>
<name>A0A0D6R5S9_ARACU</name>
<evidence type="ECO:0000313" key="1">
    <source>
        <dbReference type="EMBL" id="JAG98061.1"/>
    </source>
</evidence>
<dbReference type="PANTHER" id="PTHR31579">
    <property type="entry name" value="OS03G0796600 PROTEIN"/>
    <property type="match status" value="1"/>
</dbReference>
<dbReference type="NCBIfam" id="TIGR01615">
    <property type="entry name" value="A_thal_3542"/>
    <property type="match status" value="1"/>
</dbReference>
<dbReference type="Pfam" id="PF04720">
    <property type="entry name" value="PDDEXK_6"/>
    <property type="match status" value="1"/>
</dbReference>
<dbReference type="EMBL" id="GCKF01028628">
    <property type="protein sequence ID" value="JAG98061.1"/>
    <property type="molecule type" value="Transcribed_RNA"/>
</dbReference>
<protein>
    <submittedName>
        <fullName evidence="1">Uncharacterized protein</fullName>
    </submittedName>
</protein>